<protein>
    <submittedName>
        <fullName evidence="1">Uncharacterized protein</fullName>
    </submittedName>
</protein>
<sequence length="171" mass="19015">MATRPLGSSQIPTNTSRLYLAPRRIAIPRTRRGTSTCDAVLSWWGNTVGPVRNGPVAEHGLIELLYEQDTSSCQSHTSCQVQTRLRHMPSKPDYARLSRTATINLRFAIGERTVCGGWNGNETHTFSCFGRKFLQRDVLSGEWHARVYTASSIEIGTNAANGQPRQLFGRP</sequence>
<keyword evidence="2" id="KW-1185">Reference proteome</keyword>
<gene>
    <name evidence="1" type="ORF">BDZ85DRAFT_263907</name>
</gene>
<evidence type="ECO:0000313" key="1">
    <source>
        <dbReference type="EMBL" id="KAF2222594.1"/>
    </source>
</evidence>
<proteinExistence type="predicted"/>
<dbReference type="EMBL" id="ML992508">
    <property type="protein sequence ID" value="KAF2222594.1"/>
    <property type="molecule type" value="Genomic_DNA"/>
</dbReference>
<evidence type="ECO:0000313" key="2">
    <source>
        <dbReference type="Proteomes" id="UP000799538"/>
    </source>
</evidence>
<organism evidence="1 2">
    <name type="scientific">Elsinoe ampelina</name>
    <dbReference type="NCBI Taxonomy" id="302913"/>
    <lineage>
        <taxon>Eukaryota</taxon>
        <taxon>Fungi</taxon>
        <taxon>Dikarya</taxon>
        <taxon>Ascomycota</taxon>
        <taxon>Pezizomycotina</taxon>
        <taxon>Dothideomycetes</taxon>
        <taxon>Dothideomycetidae</taxon>
        <taxon>Myriangiales</taxon>
        <taxon>Elsinoaceae</taxon>
        <taxon>Elsinoe</taxon>
    </lineage>
</organism>
<dbReference type="Proteomes" id="UP000799538">
    <property type="component" value="Unassembled WGS sequence"/>
</dbReference>
<dbReference type="AlphaFoldDB" id="A0A6A6GA68"/>
<accession>A0A6A6GA68</accession>
<reference evidence="2" key="1">
    <citation type="journal article" date="2020" name="Stud. Mycol.">
        <title>101 Dothideomycetes genomes: A test case for predicting lifestyles and emergence of pathogens.</title>
        <authorList>
            <person name="Haridas S."/>
            <person name="Albert R."/>
            <person name="Binder M."/>
            <person name="Bloem J."/>
            <person name="LaButti K."/>
            <person name="Salamov A."/>
            <person name="Andreopoulos B."/>
            <person name="Baker S."/>
            <person name="Barry K."/>
            <person name="Bills G."/>
            <person name="Bluhm B."/>
            <person name="Cannon C."/>
            <person name="Castanera R."/>
            <person name="Culley D."/>
            <person name="Daum C."/>
            <person name="Ezra D."/>
            <person name="Gonzalez J."/>
            <person name="Henrissat B."/>
            <person name="Kuo A."/>
            <person name="Liang C."/>
            <person name="Lipzen A."/>
            <person name="Lutzoni F."/>
            <person name="Magnuson J."/>
            <person name="Mondo S."/>
            <person name="Nolan M."/>
            <person name="Ohm R."/>
            <person name="Pangilinan J."/>
            <person name="Park H.-J."/>
            <person name="Ramirez L."/>
            <person name="Alfaro M."/>
            <person name="Sun H."/>
            <person name="Tritt A."/>
            <person name="Yoshinaga Y."/>
            <person name="Zwiers L.-H."/>
            <person name="Turgeon B."/>
            <person name="Goodwin S."/>
            <person name="Spatafora J."/>
            <person name="Crous P."/>
            <person name="Grigoriev I."/>
        </authorList>
    </citation>
    <scope>NUCLEOTIDE SEQUENCE [LARGE SCALE GENOMIC DNA]</scope>
    <source>
        <strain evidence="2">CECT 20119</strain>
    </source>
</reference>
<name>A0A6A6GA68_9PEZI</name>